<dbReference type="PANTHER" id="PTHR10465:SF3">
    <property type="entry name" value="TRANSMEMBRANE GTPASE MARF-RELATED"/>
    <property type="match status" value="1"/>
</dbReference>
<keyword evidence="10" id="KW-0472">Membrane</keyword>
<organism evidence="14">
    <name type="scientific">Enterobius vermicularis</name>
    <name type="common">Human pinworm</name>
    <dbReference type="NCBI Taxonomy" id="51028"/>
    <lineage>
        <taxon>Eukaryota</taxon>
        <taxon>Metazoa</taxon>
        <taxon>Ecdysozoa</taxon>
        <taxon>Nematoda</taxon>
        <taxon>Chromadorea</taxon>
        <taxon>Rhabditida</taxon>
        <taxon>Spirurina</taxon>
        <taxon>Oxyuridomorpha</taxon>
        <taxon>Oxyuroidea</taxon>
        <taxon>Oxyuridae</taxon>
        <taxon>Enterobius</taxon>
    </lineage>
</organism>
<reference evidence="12 13" key="2">
    <citation type="submission" date="2018-10" db="EMBL/GenBank/DDBJ databases">
        <authorList>
            <consortium name="Pathogen Informatics"/>
        </authorList>
    </citation>
    <scope>NUCLEOTIDE SEQUENCE [LARGE SCALE GENOMIC DNA]</scope>
</reference>
<evidence type="ECO:0000256" key="6">
    <source>
        <dbReference type="ARBA" id="ARBA00022989"/>
    </source>
</evidence>
<evidence type="ECO:0000256" key="10">
    <source>
        <dbReference type="ARBA" id="ARBA00023136"/>
    </source>
</evidence>
<keyword evidence="13" id="KW-1185">Reference proteome</keyword>
<dbReference type="STRING" id="51028.A0A0N4UXI3"/>
<evidence type="ECO:0000313" key="12">
    <source>
        <dbReference type="EMBL" id="VDD86809.1"/>
    </source>
</evidence>
<keyword evidence="3" id="KW-0547">Nucleotide-binding</keyword>
<dbReference type="InterPro" id="IPR027417">
    <property type="entry name" value="P-loop_NTPase"/>
</dbReference>
<evidence type="ECO:0000259" key="11">
    <source>
        <dbReference type="PROSITE" id="PS51718"/>
    </source>
</evidence>
<evidence type="ECO:0000256" key="5">
    <source>
        <dbReference type="ARBA" id="ARBA00022801"/>
    </source>
</evidence>
<evidence type="ECO:0000256" key="7">
    <source>
        <dbReference type="ARBA" id="ARBA00023054"/>
    </source>
</evidence>
<gene>
    <name evidence="12" type="ORF">EVEC_LOCUS1952</name>
</gene>
<keyword evidence="5" id="KW-0378">Hydrolase</keyword>
<feature type="domain" description="Dynamin-type G" evidence="11">
    <location>
        <begin position="100"/>
        <end position="351"/>
    </location>
</feature>
<sequence length="765" mass="86968">MSSQLSGTQPVNRLHTLISSTTLDYLGRTRPRRNGNEPLKRFAEAKKAIGDIFGRLETNVKELYAYYCDVSENGDVVPAERMQEVKKFEDSLATIREMFLRDNMKVVFFGRTSNGKSTVINAMLHSKVLPQGMGHTTCCFLQVEGSADDEKYIMSEDGQRFELEELNKLGHAMSDDNATLPTLGQDSLLTVYYPKSSSRLLQNDVVFVDSPGVDLSPEFDSWIDKHCLDADVFVLVCNAESTLTQAEKNFFHRVSMKLSRPNIFILNNRWDASASEVEHINQVQKEQHQMRFKQFLVDELMVCNEVEVKNRVFFISAREMLESRLKALGVISRAYQLEGHQLRTIEFNNFEAQFEQVISKSAINTKFEAHVRRGREIVEALRANLDSVKISALEKRDQEEKFSVNEAAFKQCLQNWNEFEKNFITEARKLQFEVQLKVSADFAEEISNLGKIIDGFEYKFVDDPESIKVLTEFVDGAIAEDLQKQCILGLMERIRSLEKDVYDRIHSILAEPYVQKFEEAWRYRLPFQFSVSVNCQSLMDDFAEDLEFRFSLGLTSLVRRLVAYGLGQPVTAVTNQRLSDQLVLNHVIILEGTLADAPENALIAKVILSSSSYLAHGGLSLFLLGGLVYKTVDWRLILCGGLVYGGLYALERWRWNSGAKEQHLKDQFRSHLAERMRGVSSAHTALSVSQVVREMEQVYKGLKSTIGGVHREMKSALDGEREKISKIDGVVKGLSTIKGKTSFLNTDFDKFVDNFLKSDVPVLQL</sequence>
<comment type="subcellular location">
    <subcellularLocation>
        <location evidence="1">Mitochondrion outer membrane</location>
        <topology evidence="1">Multi-pass membrane protein</topology>
    </subcellularLocation>
</comment>
<evidence type="ECO:0000256" key="1">
    <source>
        <dbReference type="ARBA" id="ARBA00004374"/>
    </source>
</evidence>
<evidence type="ECO:0000313" key="14">
    <source>
        <dbReference type="WBParaSite" id="EVEC_0000224401-mRNA-1"/>
    </source>
</evidence>
<evidence type="ECO:0000256" key="2">
    <source>
        <dbReference type="ARBA" id="ARBA00022692"/>
    </source>
</evidence>
<dbReference type="InterPro" id="IPR027094">
    <property type="entry name" value="Mitofusin_fam"/>
</dbReference>
<dbReference type="WBParaSite" id="EVEC_0000224401-mRNA-1">
    <property type="protein sequence ID" value="EVEC_0000224401-mRNA-1"/>
    <property type="gene ID" value="EVEC_0000224401"/>
</dbReference>
<keyword evidence="2" id="KW-0812">Transmembrane</keyword>
<evidence type="ECO:0000256" key="4">
    <source>
        <dbReference type="ARBA" id="ARBA00022787"/>
    </source>
</evidence>
<evidence type="ECO:0000313" key="13">
    <source>
        <dbReference type="Proteomes" id="UP000274131"/>
    </source>
</evidence>
<dbReference type="GO" id="GO:0005741">
    <property type="term" value="C:mitochondrial outer membrane"/>
    <property type="evidence" value="ECO:0007669"/>
    <property type="project" value="UniProtKB-SubCell"/>
</dbReference>
<dbReference type="GO" id="GO:0008053">
    <property type="term" value="P:mitochondrial fusion"/>
    <property type="evidence" value="ECO:0007669"/>
    <property type="project" value="InterPro"/>
</dbReference>
<evidence type="ECO:0000256" key="3">
    <source>
        <dbReference type="ARBA" id="ARBA00022741"/>
    </source>
</evidence>
<dbReference type="CDD" id="cd09912">
    <property type="entry name" value="DLP_2"/>
    <property type="match status" value="1"/>
</dbReference>
<dbReference type="Pfam" id="PF00350">
    <property type="entry name" value="Dynamin_N"/>
    <property type="match status" value="1"/>
</dbReference>
<dbReference type="GO" id="GO:0005525">
    <property type="term" value="F:GTP binding"/>
    <property type="evidence" value="ECO:0007669"/>
    <property type="project" value="UniProtKB-KW"/>
</dbReference>
<dbReference type="Gene3D" id="3.40.50.300">
    <property type="entry name" value="P-loop containing nucleotide triphosphate hydrolases"/>
    <property type="match status" value="1"/>
</dbReference>
<dbReference type="PROSITE" id="PS51718">
    <property type="entry name" value="G_DYNAMIN_2"/>
    <property type="match status" value="1"/>
</dbReference>
<dbReference type="SUPFAM" id="SSF52540">
    <property type="entry name" value="P-loop containing nucleoside triphosphate hydrolases"/>
    <property type="match status" value="1"/>
</dbReference>
<keyword evidence="8" id="KW-0496">Mitochondrion</keyword>
<proteinExistence type="predicted"/>
<reference evidence="14" key="1">
    <citation type="submission" date="2017-02" db="UniProtKB">
        <authorList>
            <consortium name="WormBaseParasite"/>
        </authorList>
    </citation>
    <scope>IDENTIFICATION</scope>
</reference>
<evidence type="ECO:0000256" key="8">
    <source>
        <dbReference type="ARBA" id="ARBA00023128"/>
    </source>
</evidence>
<name>A0A0N4UXI3_ENTVE</name>
<dbReference type="FunFam" id="3.40.50.300:FF:002843">
    <property type="entry name" value="Mitofusin 2"/>
    <property type="match status" value="1"/>
</dbReference>
<protein>
    <submittedName>
        <fullName evidence="14">Dynamin-type G domain-containing protein</fullName>
    </submittedName>
</protein>
<keyword evidence="6" id="KW-1133">Transmembrane helix</keyword>
<dbReference type="InterPro" id="IPR006884">
    <property type="entry name" value="Fzo/mitofusin_HR2"/>
</dbReference>
<dbReference type="InterPro" id="IPR030381">
    <property type="entry name" value="G_DYNAMIN_dom"/>
</dbReference>
<dbReference type="PANTHER" id="PTHR10465">
    <property type="entry name" value="TRANSMEMBRANE GTPASE FZO1"/>
    <property type="match status" value="1"/>
</dbReference>
<dbReference type="SUPFAM" id="SSF111479">
    <property type="entry name" value="Fzo-like conserved region"/>
    <property type="match status" value="1"/>
</dbReference>
<dbReference type="OrthoDB" id="6256226at2759"/>
<evidence type="ECO:0000256" key="9">
    <source>
        <dbReference type="ARBA" id="ARBA00023134"/>
    </source>
</evidence>
<dbReference type="GO" id="GO:0003924">
    <property type="term" value="F:GTPase activity"/>
    <property type="evidence" value="ECO:0007669"/>
    <property type="project" value="InterPro"/>
</dbReference>
<keyword evidence="9" id="KW-0342">GTP-binding</keyword>
<dbReference type="Proteomes" id="UP000274131">
    <property type="component" value="Unassembled WGS sequence"/>
</dbReference>
<accession>A0A0N4UXI3</accession>
<dbReference type="AlphaFoldDB" id="A0A0N4UXI3"/>
<dbReference type="EMBL" id="UXUI01007292">
    <property type="protein sequence ID" value="VDD86809.1"/>
    <property type="molecule type" value="Genomic_DNA"/>
</dbReference>
<dbReference type="Pfam" id="PF04799">
    <property type="entry name" value="Fzo_mitofusin"/>
    <property type="match status" value="1"/>
</dbReference>
<keyword evidence="7" id="KW-0175">Coiled coil</keyword>
<dbReference type="InterPro" id="IPR045063">
    <property type="entry name" value="Dynamin_N"/>
</dbReference>
<keyword evidence="4" id="KW-1000">Mitochondrion outer membrane</keyword>
<dbReference type="GO" id="GO:0051646">
    <property type="term" value="P:mitochondrion localization"/>
    <property type="evidence" value="ECO:0007669"/>
    <property type="project" value="TreeGrafter"/>
</dbReference>